<dbReference type="HOGENOM" id="CLU_1223431_0_0_9"/>
<sequence length="239" mass="27748">MEQDIVKYEPIIYMDKKEPFRLKKIGFTEYSEDGARSSSFNRAFDFGNYPKAARVLEYVYYLDYDIQHLYDLEHIWIYVDKNGAVVGAEGSYHGRFLCAYRKDNSSFDSKRAVARAEIENKSHVVMYSQPGKHAMLASPELMWIYPELFTACDRLSGINGLDAPERYLEGIKISDEDNRRIAEYIKANYSFVPSMEFVRYDISDGDYVRLQDLQEMIPGFIKAELDKLGVDYGGQVYKD</sequence>
<evidence type="ECO:0000313" key="2">
    <source>
        <dbReference type="Proteomes" id="UP000001299"/>
    </source>
</evidence>
<dbReference type="Proteomes" id="UP000001299">
    <property type="component" value="Chromosome 2"/>
</dbReference>
<protein>
    <submittedName>
        <fullName evidence="1">Uncharacterized protein</fullName>
    </submittedName>
</protein>
<dbReference type="KEGG" id="bpb:bpr_III016"/>
<dbReference type="STRING" id="515622.bpr_III016"/>
<evidence type="ECO:0000313" key="1">
    <source>
        <dbReference type="EMBL" id="ADL35706.1"/>
    </source>
</evidence>
<organism evidence="1 2">
    <name type="scientific">Butyrivibrio proteoclasticus (strain ATCC 51982 / DSM 14932 / B316)</name>
    <name type="common">Clostridium proteoclasticum</name>
    <dbReference type="NCBI Taxonomy" id="515622"/>
    <lineage>
        <taxon>Bacteria</taxon>
        <taxon>Bacillati</taxon>
        <taxon>Bacillota</taxon>
        <taxon>Clostridia</taxon>
        <taxon>Lachnospirales</taxon>
        <taxon>Lachnospiraceae</taxon>
        <taxon>Butyrivibrio</taxon>
    </lineage>
</organism>
<dbReference type="eggNOG" id="COG1011">
    <property type="taxonomic scope" value="Bacteria"/>
</dbReference>
<dbReference type="EMBL" id="CP001811">
    <property type="protein sequence ID" value="ADL35706.1"/>
    <property type="molecule type" value="Genomic_DNA"/>
</dbReference>
<reference evidence="1 2" key="1">
    <citation type="journal article" date="2010" name="PLoS ONE">
        <title>The glycobiome of the rumen bacterium Butyrivibrio proteoclasticus B316(T) highlights adaptation to a polysaccharide-rich environment.</title>
        <authorList>
            <person name="Kelly W.J."/>
            <person name="Leahy S.C."/>
            <person name="Altermann E."/>
            <person name="Yeoman C.J."/>
            <person name="Dunne J.C."/>
            <person name="Kong Z."/>
            <person name="Pacheco D.M."/>
            <person name="Li D."/>
            <person name="Noel S.J."/>
            <person name="Moon C.D."/>
            <person name="Cookson A.L."/>
            <person name="Attwood G.T."/>
        </authorList>
    </citation>
    <scope>NUCLEOTIDE SEQUENCE [LARGE SCALE GENOMIC DNA]</scope>
    <source>
        <strain evidence="2">ATCC 51982 / DSM 14932 / B316</strain>
    </source>
</reference>
<proteinExistence type="predicted"/>
<keyword evidence="2" id="KW-1185">Reference proteome</keyword>
<dbReference type="AlphaFoldDB" id="E0S2S4"/>
<name>E0S2S4_BUTPB</name>
<accession>E0S2S4</accession>
<gene>
    <name evidence="1" type="ordered locus">bpr_III016</name>
</gene>
<dbReference type="RefSeq" id="WP_013282358.1">
    <property type="nucleotide sequence ID" value="NC_014388.1"/>
</dbReference>